<evidence type="ECO:0000259" key="4">
    <source>
        <dbReference type="Pfam" id="PF17763"/>
    </source>
</evidence>
<dbReference type="SMART" id="SM00870">
    <property type="entry name" value="Asparaginase"/>
    <property type="match status" value="1"/>
</dbReference>
<reference evidence="5 6" key="1">
    <citation type="journal article" date="2019" name="Int. J. Syst. Evol. Microbiol.">
        <title>The Global Catalogue of Microorganisms (GCM) 10K type strain sequencing project: providing services to taxonomists for standard genome sequencing and annotation.</title>
        <authorList>
            <consortium name="The Broad Institute Genomics Platform"/>
            <consortium name="The Broad Institute Genome Sequencing Center for Infectious Disease"/>
            <person name="Wu L."/>
            <person name="Ma J."/>
        </authorList>
    </citation>
    <scope>NUCLEOTIDE SEQUENCE [LARGE SCALE GENOMIC DNA]</scope>
    <source>
        <strain evidence="5 6">JCM 3272</strain>
    </source>
</reference>
<protein>
    <submittedName>
        <fullName evidence="5">Asparaginase</fullName>
    </submittedName>
</protein>
<dbReference type="InterPro" id="IPR040919">
    <property type="entry name" value="Asparaginase_C"/>
</dbReference>
<dbReference type="EMBL" id="BAAARV010000088">
    <property type="protein sequence ID" value="GAA2381805.1"/>
    <property type="molecule type" value="Genomic_DNA"/>
</dbReference>
<accession>A0ABN3HJ93</accession>
<dbReference type="PIRSF" id="PIRSF001220">
    <property type="entry name" value="L-ASNase_gatD"/>
    <property type="match status" value="1"/>
</dbReference>
<dbReference type="RefSeq" id="WP_344618785.1">
    <property type="nucleotide sequence ID" value="NZ_BAAARV010000088.1"/>
</dbReference>
<sequence>MKVLLLATKDTMAYRRRPTGIASGAELLAAVPERRRGAHVDVEDVAAEPSWDTTPATMIGLARRARAALREEGYAGVVVTHGLDTLEETAYLCDLYCPGPVVLTGAVRPLDALSSDGPRNLSAALTAAADPALTGAGTVVCLNDELHAARWATLADAAGVAAFSSAPHPPLGRVAGPAVELLAPAPPRPPAPRGEPEAEVALIKTYPGMDGTLLTAVTDAGARGVVLEGTGMFNVPASLLAAISDLVEWDIPVVVASRARARPVALDALPMGVGLAGTVGAIGAGTLSAAKARIALMVALGGGGGAEAAREYFARL</sequence>
<proteinExistence type="inferred from homology"/>
<dbReference type="InterPro" id="IPR006034">
    <property type="entry name" value="Asparaginase/glutaminase-like"/>
</dbReference>
<dbReference type="Gene3D" id="3.40.50.40">
    <property type="match status" value="1"/>
</dbReference>
<evidence type="ECO:0000256" key="1">
    <source>
        <dbReference type="ARBA" id="ARBA00010518"/>
    </source>
</evidence>
<evidence type="ECO:0000259" key="3">
    <source>
        <dbReference type="Pfam" id="PF00710"/>
    </source>
</evidence>
<evidence type="ECO:0000313" key="6">
    <source>
        <dbReference type="Proteomes" id="UP001501444"/>
    </source>
</evidence>
<keyword evidence="2" id="KW-0378">Hydrolase</keyword>
<dbReference type="CDD" id="cd08964">
    <property type="entry name" value="L-asparaginase_II"/>
    <property type="match status" value="1"/>
</dbReference>
<dbReference type="PRINTS" id="PR00139">
    <property type="entry name" value="ASNGLNASE"/>
</dbReference>
<comment type="similarity">
    <text evidence="1">Belongs to the asparaginase 1 family.</text>
</comment>
<gene>
    <name evidence="5" type="ORF">GCM10010170_089820</name>
</gene>
<dbReference type="PANTHER" id="PTHR11707">
    <property type="entry name" value="L-ASPARAGINASE"/>
    <property type="match status" value="1"/>
</dbReference>
<keyword evidence="6" id="KW-1185">Reference proteome</keyword>
<dbReference type="InterPro" id="IPR027473">
    <property type="entry name" value="L-asparaginase_C"/>
</dbReference>
<dbReference type="InterPro" id="IPR036152">
    <property type="entry name" value="Asp/glu_Ase-like_sf"/>
</dbReference>
<organism evidence="5 6">
    <name type="scientific">Dactylosporangium salmoneum</name>
    <dbReference type="NCBI Taxonomy" id="53361"/>
    <lineage>
        <taxon>Bacteria</taxon>
        <taxon>Bacillati</taxon>
        <taxon>Actinomycetota</taxon>
        <taxon>Actinomycetes</taxon>
        <taxon>Micromonosporales</taxon>
        <taxon>Micromonosporaceae</taxon>
        <taxon>Dactylosporangium</taxon>
    </lineage>
</organism>
<dbReference type="InterPro" id="IPR037152">
    <property type="entry name" value="L-asparaginase_N_sf"/>
</dbReference>
<dbReference type="Pfam" id="PF17763">
    <property type="entry name" value="Asparaginase_C"/>
    <property type="match status" value="1"/>
</dbReference>
<dbReference type="PROSITE" id="PS51732">
    <property type="entry name" value="ASN_GLN_ASE_3"/>
    <property type="match status" value="1"/>
</dbReference>
<name>A0ABN3HJ93_9ACTN</name>
<dbReference type="Proteomes" id="UP001501444">
    <property type="component" value="Unassembled WGS sequence"/>
</dbReference>
<dbReference type="SUPFAM" id="SSF53774">
    <property type="entry name" value="Glutaminase/Asparaginase"/>
    <property type="match status" value="1"/>
</dbReference>
<evidence type="ECO:0000313" key="5">
    <source>
        <dbReference type="EMBL" id="GAA2381805.1"/>
    </source>
</evidence>
<dbReference type="PIRSF" id="PIRSF500176">
    <property type="entry name" value="L_ASNase"/>
    <property type="match status" value="1"/>
</dbReference>
<dbReference type="PANTHER" id="PTHR11707:SF28">
    <property type="entry name" value="60 KDA LYSOPHOSPHOLIPASE"/>
    <property type="match status" value="1"/>
</dbReference>
<dbReference type="InterPro" id="IPR027474">
    <property type="entry name" value="L-asparaginase_N"/>
</dbReference>
<dbReference type="Gene3D" id="3.40.50.1170">
    <property type="entry name" value="L-asparaginase, N-terminal domain"/>
    <property type="match status" value="1"/>
</dbReference>
<comment type="caution">
    <text evidence="5">The sequence shown here is derived from an EMBL/GenBank/DDBJ whole genome shotgun (WGS) entry which is preliminary data.</text>
</comment>
<dbReference type="Pfam" id="PF00710">
    <property type="entry name" value="Asparaginase"/>
    <property type="match status" value="1"/>
</dbReference>
<dbReference type="InterPro" id="IPR004550">
    <property type="entry name" value="AsnASE_II"/>
</dbReference>
<dbReference type="SFLD" id="SFLDS00057">
    <property type="entry name" value="Glutaminase/Asparaginase"/>
    <property type="match status" value="1"/>
</dbReference>
<feature type="domain" description="L-asparaginase N-terminal" evidence="3">
    <location>
        <begin position="2"/>
        <end position="182"/>
    </location>
</feature>
<feature type="domain" description="Asparaginase/glutaminase C-terminal" evidence="4">
    <location>
        <begin position="200"/>
        <end position="313"/>
    </location>
</feature>
<evidence type="ECO:0000256" key="2">
    <source>
        <dbReference type="ARBA" id="ARBA00022801"/>
    </source>
</evidence>